<evidence type="ECO:0000313" key="2">
    <source>
        <dbReference type="Proteomes" id="UP000321304"/>
    </source>
</evidence>
<proteinExistence type="predicted"/>
<dbReference type="Proteomes" id="UP000321304">
    <property type="component" value="Unassembled WGS sequence"/>
</dbReference>
<comment type="caution">
    <text evidence="1">The sequence shown here is derived from an EMBL/GenBank/DDBJ whole genome shotgun (WGS) entry which is preliminary data.</text>
</comment>
<reference evidence="1 2" key="1">
    <citation type="submission" date="2019-06" db="EMBL/GenBank/DDBJ databases">
        <title>Genomic Encyclopedia of Type Strains, Phase IV (KMG-V): Genome sequencing to study the core and pangenomes of soil and plant-associated prokaryotes.</title>
        <authorList>
            <person name="Whitman W."/>
        </authorList>
    </citation>
    <scope>NUCLEOTIDE SEQUENCE [LARGE SCALE GENOMIC DNA]</scope>
    <source>
        <strain evidence="1 2">BR 10355</strain>
    </source>
</reference>
<dbReference type="AlphaFoldDB" id="A0A560MFY7"/>
<gene>
    <name evidence="1" type="ORF">FBZ93_102601</name>
</gene>
<sequence>MISAQPPLAFVARENRFALFRIMLWRNRILEPVVIDPKTLLERAAQLADQAKGEEDAGIRERLLRMAEHYRDLAAHEAWAHENPPSVGALTDALGSRAH</sequence>
<evidence type="ECO:0000313" key="1">
    <source>
        <dbReference type="EMBL" id="TWC06287.1"/>
    </source>
</evidence>
<dbReference type="EMBL" id="VITY01000002">
    <property type="protein sequence ID" value="TWC06287.1"/>
    <property type="molecule type" value="Genomic_DNA"/>
</dbReference>
<name>A0A560MFY7_9BRAD</name>
<organism evidence="1 2">
    <name type="scientific">Bradyrhizobium macuxiense</name>
    <dbReference type="NCBI Taxonomy" id="1755647"/>
    <lineage>
        <taxon>Bacteria</taxon>
        <taxon>Pseudomonadati</taxon>
        <taxon>Pseudomonadota</taxon>
        <taxon>Alphaproteobacteria</taxon>
        <taxon>Hyphomicrobiales</taxon>
        <taxon>Nitrobacteraceae</taxon>
        <taxon>Bradyrhizobium</taxon>
    </lineage>
</organism>
<accession>A0A560MFY7</accession>
<keyword evidence="2" id="KW-1185">Reference proteome</keyword>
<protein>
    <submittedName>
        <fullName evidence="1">Uncharacterized protein</fullName>
    </submittedName>
</protein>